<comment type="similarity">
    <text evidence="8 9">Belongs to the TonB-dependent receptor family.</text>
</comment>
<dbReference type="InterPro" id="IPR039426">
    <property type="entry name" value="TonB-dep_rcpt-like"/>
</dbReference>
<dbReference type="Proteomes" id="UP000093432">
    <property type="component" value="Unassembled WGS sequence"/>
</dbReference>
<keyword evidence="3 8" id="KW-1134">Transmembrane beta strand</keyword>
<accession>A0A1B8ZUM0</accession>
<comment type="caution">
    <text evidence="14">The sequence shown here is derived from an EMBL/GenBank/DDBJ whole genome shotgun (WGS) entry which is preliminary data.</text>
</comment>
<dbReference type="GO" id="GO:0009279">
    <property type="term" value="C:cell outer membrane"/>
    <property type="evidence" value="ECO:0007669"/>
    <property type="project" value="UniProtKB-SubCell"/>
</dbReference>
<dbReference type="Proteomes" id="UP001350005">
    <property type="component" value="Unassembled WGS sequence"/>
</dbReference>
<keyword evidence="13" id="KW-0675">Receptor</keyword>
<keyword evidence="4 8" id="KW-0812">Transmembrane</keyword>
<evidence type="ECO:0000313" key="16">
    <source>
        <dbReference type="Proteomes" id="UP001350005"/>
    </source>
</evidence>
<evidence type="ECO:0000256" key="9">
    <source>
        <dbReference type="RuleBase" id="RU003357"/>
    </source>
</evidence>
<sequence>MKKLTTSVLIVVLSSSLAMVSAQTTPKKDTLKETAIGEVVITGAMGIKKKLDQQTSSASVVNNAELTQANNQNAAAALTGKVAGLTISQSNSGVNGNLDIRIRTSKTLTGSTTPLIVIDGVKSSVSVYTQLPSDMIESQTILKGMQGAALYGSDGVNGAIIVTTKKGNSGSKRVKVTLNSGVEFENALFVPDRQKKYGQGWYGERIHVENGAWGPAYDDPKYAGQMLPSGIPLYDVNGDGVITINGNNGNTPQQDISSSLFFKYAPRSKDNVKDFFQTGSLLNNSLTVSTGDADAYASLTINNQQKEFIVRDDINKRTSVLFKGGFKKDKWILDGMASITNNSTNVTNGDVYPNILHAPAEIDIRQFDGVLNNDRGYAWTMYYANPYWDIKHNRGTSKTTTFNGTINLTYKINDHISIINNGSGQYVVGDGLSWRDAYSGTAQRPTISGVSAIGASYAQSNSISRFLYNDLMADFNYDLTDDLQMNFLAGFNVQESYSKTTSAGGTGLNIPGKYTVWNVVTPTQPYNLNNARTLARKYAFFGNLDLNYKDYLSLNATIRSEWSSKFINSQDVGNSKSGYVYPSVGVSFNAKNAFSGLKASNDLSRFVVKGSWTRVGQDDPVGVFGIEDTAILGNGFPFAGGPLSFVGNSQPTAFNVKPQFITSTEFNLGLGFFKDRILLDVNAFQTDTKDLITWQSTSSASGINRKLINIGKIQSKGIEVELGLVPIKTQDFKWDIRASYYTQRQKVLELPDGQDEVAIYSSGNVGIYAVKGENFPIIKGTGYLRDDQGRIIIDEKTGNPLATNSFINLGQTDPKYILTFNTNLKYKNWSVYATMDYRAGNKIYSDTMYRLAWGGYLNDSAEFDRTQGGYVIPNSVYMNSAGQYVANTSIKSGGTSYNDLPGYYGGVYSSIAENFVIDAKSFKVRELGINYTLGRDTARSFGIEGLQFGVYARNPFYVFSKENRGYADPEASLSNGSNIRGISSQTQYPSTRVIGFNTIINF</sequence>
<reference evidence="15" key="1">
    <citation type="submission" date="2016-07" db="EMBL/GenBank/DDBJ databases">
        <authorList>
            <person name="Florea S."/>
            <person name="Webb J.S."/>
            <person name="Jaromczyk J."/>
            <person name="Schardl C.L."/>
        </authorList>
    </citation>
    <scope>NUCLEOTIDE SEQUENCE [LARGE SCALE GENOMIC DNA]</scope>
    <source>
        <strain evidence="15">CC-VM-7</strain>
    </source>
</reference>
<dbReference type="Gene3D" id="2.170.130.10">
    <property type="entry name" value="TonB-dependent receptor, plug domain"/>
    <property type="match status" value="1"/>
</dbReference>
<dbReference type="PROSITE" id="PS52016">
    <property type="entry name" value="TONB_DEPENDENT_REC_3"/>
    <property type="match status" value="1"/>
</dbReference>
<dbReference type="InterPro" id="IPR036942">
    <property type="entry name" value="Beta-barrel_TonB_sf"/>
</dbReference>
<dbReference type="OrthoDB" id="9768177at2"/>
<keyword evidence="10" id="KW-0732">Signal</keyword>
<evidence type="ECO:0000313" key="15">
    <source>
        <dbReference type="Proteomes" id="UP000093432"/>
    </source>
</evidence>
<evidence type="ECO:0000256" key="6">
    <source>
        <dbReference type="ARBA" id="ARBA00023136"/>
    </source>
</evidence>
<reference evidence="13 16" key="3">
    <citation type="submission" date="2024-01" db="EMBL/GenBank/DDBJ databases">
        <title>Whole genome of Chryseobacterium arthrosphaerae NNCa 2741.</title>
        <authorList>
            <person name="Boriskina E.V."/>
            <person name="Gordinskaya N.A."/>
            <person name="Kropotov V.S."/>
            <person name="Alekseeva A.E."/>
            <person name="Makhova M.A."/>
            <person name="Kryazhev D.V."/>
            <person name="Shkurkina I.S."/>
        </authorList>
    </citation>
    <scope>NUCLEOTIDE SEQUENCE [LARGE SCALE GENOMIC DNA]</scope>
    <source>
        <strain evidence="13 16">NNCa 2741</strain>
    </source>
</reference>
<keyword evidence="6 8" id="KW-0472">Membrane</keyword>
<evidence type="ECO:0000256" key="5">
    <source>
        <dbReference type="ARBA" id="ARBA00023077"/>
    </source>
</evidence>
<evidence type="ECO:0000256" key="8">
    <source>
        <dbReference type="PROSITE-ProRule" id="PRU01360"/>
    </source>
</evidence>
<feature type="chain" id="PRO_5008621131" evidence="10">
    <location>
        <begin position="25"/>
        <end position="1002"/>
    </location>
</feature>
<evidence type="ECO:0000259" key="11">
    <source>
        <dbReference type="Pfam" id="PF00593"/>
    </source>
</evidence>
<dbReference type="Pfam" id="PF07715">
    <property type="entry name" value="Plug"/>
    <property type="match status" value="1"/>
</dbReference>
<evidence type="ECO:0000256" key="4">
    <source>
        <dbReference type="ARBA" id="ARBA00022692"/>
    </source>
</evidence>
<evidence type="ECO:0000256" key="1">
    <source>
        <dbReference type="ARBA" id="ARBA00004571"/>
    </source>
</evidence>
<keyword evidence="16" id="KW-1185">Reference proteome</keyword>
<proteinExistence type="inferred from homology"/>
<dbReference type="STRING" id="651561.BBI00_13515"/>
<feature type="domain" description="TonB-dependent receptor-like beta-barrel" evidence="11">
    <location>
        <begin position="372"/>
        <end position="746"/>
    </location>
</feature>
<organism evidence="14 15">
    <name type="scientific">Chryseobacterium arthrosphaerae</name>
    <dbReference type="NCBI Taxonomy" id="651561"/>
    <lineage>
        <taxon>Bacteria</taxon>
        <taxon>Pseudomonadati</taxon>
        <taxon>Bacteroidota</taxon>
        <taxon>Flavobacteriia</taxon>
        <taxon>Flavobacteriales</taxon>
        <taxon>Weeksellaceae</taxon>
        <taxon>Chryseobacterium group</taxon>
        <taxon>Chryseobacterium</taxon>
    </lineage>
</organism>
<comment type="subcellular location">
    <subcellularLocation>
        <location evidence="1 8">Cell outer membrane</location>
        <topology evidence="1 8">Multi-pass membrane protein</topology>
    </subcellularLocation>
</comment>
<dbReference type="SUPFAM" id="SSF56935">
    <property type="entry name" value="Porins"/>
    <property type="match status" value="1"/>
</dbReference>
<evidence type="ECO:0000313" key="14">
    <source>
        <dbReference type="EMBL" id="OCA75285.1"/>
    </source>
</evidence>
<evidence type="ECO:0000313" key="13">
    <source>
        <dbReference type="EMBL" id="MEE6127832.1"/>
    </source>
</evidence>
<dbReference type="EMBL" id="JAZGJU010000019">
    <property type="protein sequence ID" value="MEE6127832.1"/>
    <property type="molecule type" value="Genomic_DNA"/>
</dbReference>
<protein>
    <submittedName>
        <fullName evidence="13">TonB-dependent receptor</fullName>
    </submittedName>
</protein>
<dbReference type="InterPro" id="IPR037066">
    <property type="entry name" value="Plug_dom_sf"/>
</dbReference>
<keyword evidence="7 8" id="KW-0998">Cell outer membrane</keyword>
<feature type="domain" description="TonB-dependent receptor plug" evidence="12">
    <location>
        <begin position="52"/>
        <end position="159"/>
    </location>
</feature>
<gene>
    <name evidence="14" type="ORF">BBI00_13515</name>
    <name evidence="13" type="ORF">V2E39_10600</name>
</gene>
<dbReference type="RefSeq" id="WP_065399255.1">
    <property type="nucleotide sequence ID" value="NZ_JAKYXH010000004.1"/>
</dbReference>
<dbReference type="EMBL" id="MAYG01000001">
    <property type="protein sequence ID" value="OCA75285.1"/>
    <property type="molecule type" value="Genomic_DNA"/>
</dbReference>
<name>A0A1B8ZUM0_9FLAO</name>
<keyword evidence="2 8" id="KW-0813">Transport</keyword>
<dbReference type="InterPro" id="IPR012910">
    <property type="entry name" value="Plug_dom"/>
</dbReference>
<feature type="signal peptide" evidence="10">
    <location>
        <begin position="1"/>
        <end position="24"/>
    </location>
</feature>
<dbReference type="Gene3D" id="2.40.170.20">
    <property type="entry name" value="TonB-dependent receptor, beta-barrel domain"/>
    <property type="match status" value="1"/>
</dbReference>
<evidence type="ECO:0000259" key="12">
    <source>
        <dbReference type="Pfam" id="PF07715"/>
    </source>
</evidence>
<dbReference type="Pfam" id="PF00593">
    <property type="entry name" value="TonB_dep_Rec_b-barrel"/>
    <property type="match status" value="1"/>
</dbReference>
<evidence type="ECO:0000256" key="2">
    <source>
        <dbReference type="ARBA" id="ARBA00022448"/>
    </source>
</evidence>
<evidence type="ECO:0000256" key="10">
    <source>
        <dbReference type="SAM" id="SignalP"/>
    </source>
</evidence>
<keyword evidence="5 9" id="KW-0798">TonB box</keyword>
<evidence type="ECO:0000256" key="7">
    <source>
        <dbReference type="ARBA" id="ARBA00023237"/>
    </source>
</evidence>
<reference evidence="14" key="2">
    <citation type="submission" date="2016-07" db="EMBL/GenBank/DDBJ databases">
        <authorList>
            <person name="Jeong J.-J."/>
            <person name="Kim D.W."/>
            <person name="Sang M.K."/>
            <person name="Choi I.-G."/>
            <person name="Kim K.D."/>
        </authorList>
    </citation>
    <scope>NUCLEOTIDE SEQUENCE</scope>
    <source>
        <strain evidence="14">CC-VM-7</strain>
    </source>
</reference>
<dbReference type="InterPro" id="IPR000531">
    <property type="entry name" value="Beta-barrel_TonB"/>
</dbReference>
<dbReference type="AlphaFoldDB" id="A0A1B8ZUM0"/>
<evidence type="ECO:0000256" key="3">
    <source>
        <dbReference type="ARBA" id="ARBA00022452"/>
    </source>
</evidence>